<dbReference type="InterPro" id="IPR010918">
    <property type="entry name" value="PurM-like_C_dom"/>
</dbReference>
<dbReference type="PANTHER" id="PTHR30270">
    <property type="entry name" value="THIAMINE-MONOPHOSPHATE KINASE"/>
    <property type="match status" value="1"/>
</dbReference>
<dbReference type="GO" id="GO:0009030">
    <property type="term" value="F:thiamine-phosphate kinase activity"/>
    <property type="evidence" value="ECO:0007669"/>
    <property type="project" value="InterPro"/>
</dbReference>
<gene>
    <name evidence="3" type="ORF">HA336_07370</name>
</gene>
<comment type="caution">
    <text evidence="3">The sequence shown here is derived from an EMBL/GenBank/DDBJ whole genome shotgun (WGS) entry which is preliminary data.</text>
</comment>
<dbReference type="AlphaFoldDB" id="A0A832WSF1"/>
<evidence type="ECO:0000313" key="3">
    <source>
        <dbReference type="EMBL" id="HII71031.1"/>
    </source>
</evidence>
<dbReference type="SUPFAM" id="SSF55326">
    <property type="entry name" value="PurM N-terminal domain-like"/>
    <property type="match status" value="1"/>
</dbReference>
<dbReference type="EMBL" id="DUJS01000005">
    <property type="protein sequence ID" value="HII71031.1"/>
    <property type="molecule type" value="Genomic_DNA"/>
</dbReference>
<sequence length="302" mass="32655">MSARGAPSYEDLRRHVLRYTVDDVKVVRLLPEFGRAEVGLADYDDAAVVRVDGKLVVSSDGPYAFRLVRKSALVHASTDVLVAGGEPRFAVDTIIAPTEKGALEAARRIGRQARALGIEILGGNTMIEDDVEEPKVSLTVMGPLVAPEPITDCGAEPGDSVLLVGEPIHGSFQERMERARRLFDTFPELARRGLVKAAKDVTKGGLVAMAALVCAKSGVGMDLNSVPYSSITRNWDNVLAVVSPDDVEEVLNVCAERGCPVTMLGEVIEEPVLRIAGRTLVDSELMAEIEDHFKTFKNFKKS</sequence>
<proteinExistence type="predicted"/>
<dbReference type="Pfam" id="PF00586">
    <property type="entry name" value="AIRS"/>
    <property type="match status" value="1"/>
</dbReference>
<dbReference type="Gene3D" id="3.30.1330.10">
    <property type="entry name" value="PurM-like, N-terminal domain"/>
    <property type="match status" value="1"/>
</dbReference>
<evidence type="ECO:0000313" key="4">
    <source>
        <dbReference type="Proteomes" id="UP000619545"/>
    </source>
</evidence>
<dbReference type="PANTHER" id="PTHR30270:SF3">
    <property type="entry name" value="THIAMINE-MONOPHOSPHATE KINASE"/>
    <property type="match status" value="1"/>
</dbReference>
<dbReference type="Proteomes" id="UP000619545">
    <property type="component" value="Unassembled WGS sequence"/>
</dbReference>
<feature type="domain" description="PurM-like C-terminal" evidence="2">
    <location>
        <begin position="177"/>
        <end position="275"/>
    </location>
</feature>
<dbReference type="SUPFAM" id="SSF56042">
    <property type="entry name" value="PurM C-terminal domain-like"/>
    <property type="match status" value="1"/>
</dbReference>
<dbReference type="InterPro" id="IPR011414">
    <property type="entry name" value="UCP036541_AIR"/>
</dbReference>
<evidence type="ECO:0000259" key="2">
    <source>
        <dbReference type="Pfam" id="PF02769"/>
    </source>
</evidence>
<dbReference type="Pfam" id="PF02769">
    <property type="entry name" value="AIRS_C"/>
    <property type="match status" value="1"/>
</dbReference>
<evidence type="ECO:0000259" key="1">
    <source>
        <dbReference type="Pfam" id="PF00586"/>
    </source>
</evidence>
<dbReference type="InterPro" id="IPR036921">
    <property type="entry name" value="PurM-like_N_sf"/>
</dbReference>
<dbReference type="PIRSF" id="PIRSF036541">
    <property type="entry name" value="UCP036541_AIR"/>
    <property type="match status" value="1"/>
</dbReference>
<name>A0A832WSF1_9EURY</name>
<dbReference type="Gene3D" id="3.90.650.10">
    <property type="entry name" value="PurM-like C-terminal domain"/>
    <property type="match status" value="1"/>
</dbReference>
<protein>
    <submittedName>
        <fullName evidence="3">Uncharacterized protein</fullName>
    </submittedName>
</protein>
<dbReference type="OMA" id="SITRNWD"/>
<dbReference type="GO" id="GO:0009228">
    <property type="term" value="P:thiamine biosynthetic process"/>
    <property type="evidence" value="ECO:0007669"/>
    <property type="project" value="InterPro"/>
</dbReference>
<dbReference type="InterPro" id="IPR036676">
    <property type="entry name" value="PurM-like_C_sf"/>
</dbReference>
<reference evidence="3" key="1">
    <citation type="journal article" date="2020" name="bioRxiv">
        <title>A rank-normalized archaeal taxonomy based on genome phylogeny resolves widespread incomplete and uneven classifications.</title>
        <authorList>
            <person name="Rinke C."/>
            <person name="Chuvochina M."/>
            <person name="Mussig A.J."/>
            <person name="Chaumeil P.-A."/>
            <person name="Waite D.W."/>
            <person name="Whitman W.B."/>
            <person name="Parks D.H."/>
            <person name="Hugenholtz P."/>
        </authorList>
    </citation>
    <scope>NUCLEOTIDE SEQUENCE</scope>
    <source>
        <strain evidence="3">UBA8853</strain>
    </source>
</reference>
<dbReference type="InterPro" id="IPR016188">
    <property type="entry name" value="PurM-like_N"/>
</dbReference>
<dbReference type="GeneID" id="1478153"/>
<dbReference type="InterPro" id="IPR006283">
    <property type="entry name" value="ThiL-like"/>
</dbReference>
<accession>A0A832WSF1</accession>
<organism evidence="3 4">
    <name type="scientific">Methanopyrus kandleri</name>
    <dbReference type="NCBI Taxonomy" id="2320"/>
    <lineage>
        <taxon>Archaea</taxon>
        <taxon>Methanobacteriati</taxon>
        <taxon>Methanobacteriota</taxon>
        <taxon>Methanomada group</taxon>
        <taxon>Methanopyri</taxon>
        <taxon>Methanopyrales</taxon>
        <taxon>Methanopyraceae</taxon>
        <taxon>Methanopyrus</taxon>
    </lineage>
</organism>
<feature type="domain" description="PurM-like N-terminal" evidence="1">
    <location>
        <begin position="44"/>
        <end position="142"/>
    </location>
</feature>
<dbReference type="RefSeq" id="WP_011019926.1">
    <property type="nucleotide sequence ID" value="NZ_DUJS01000005.1"/>
</dbReference>